<reference evidence="2 3" key="1">
    <citation type="submission" date="2019-05" db="EMBL/GenBank/DDBJ databases">
        <title>Another draft genome of Portunus trituberculatus and its Hox gene families provides insights of decapod evolution.</title>
        <authorList>
            <person name="Jeong J.-H."/>
            <person name="Song I."/>
            <person name="Kim S."/>
            <person name="Choi T."/>
            <person name="Kim D."/>
            <person name="Ryu S."/>
            <person name="Kim W."/>
        </authorList>
    </citation>
    <scope>NUCLEOTIDE SEQUENCE [LARGE SCALE GENOMIC DNA]</scope>
    <source>
        <tissue evidence="2">Muscle</tissue>
    </source>
</reference>
<name>A0A5B7EL57_PORTR</name>
<gene>
    <name evidence="2" type="ORF">E2C01_027135</name>
</gene>
<dbReference type="AlphaFoldDB" id="A0A5B7EL57"/>
<sequence length="60" mass="6637">MRKFFMVGEMMRSPPHSNSMDGLRADTTGEAEAGTHWRAPPQLAGRTLAPSTLGHPCRER</sequence>
<keyword evidence="3" id="KW-1185">Reference proteome</keyword>
<organism evidence="2 3">
    <name type="scientific">Portunus trituberculatus</name>
    <name type="common">Swimming crab</name>
    <name type="synonym">Neptunus trituberculatus</name>
    <dbReference type="NCBI Taxonomy" id="210409"/>
    <lineage>
        <taxon>Eukaryota</taxon>
        <taxon>Metazoa</taxon>
        <taxon>Ecdysozoa</taxon>
        <taxon>Arthropoda</taxon>
        <taxon>Crustacea</taxon>
        <taxon>Multicrustacea</taxon>
        <taxon>Malacostraca</taxon>
        <taxon>Eumalacostraca</taxon>
        <taxon>Eucarida</taxon>
        <taxon>Decapoda</taxon>
        <taxon>Pleocyemata</taxon>
        <taxon>Brachyura</taxon>
        <taxon>Eubrachyura</taxon>
        <taxon>Portunoidea</taxon>
        <taxon>Portunidae</taxon>
        <taxon>Portuninae</taxon>
        <taxon>Portunus</taxon>
    </lineage>
</organism>
<feature type="region of interest" description="Disordered" evidence="1">
    <location>
        <begin position="1"/>
        <end position="60"/>
    </location>
</feature>
<proteinExistence type="predicted"/>
<comment type="caution">
    <text evidence="2">The sequence shown here is derived from an EMBL/GenBank/DDBJ whole genome shotgun (WGS) entry which is preliminary data.</text>
</comment>
<accession>A0A5B7EL57</accession>
<dbReference type="EMBL" id="VSRR010002901">
    <property type="protein sequence ID" value="MPC33773.1"/>
    <property type="molecule type" value="Genomic_DNA"/>
</dbReference>
<evidence type="ECO:0000313" key="3">
    <source>
        <dbReference type="Proteomes" id="UP000324222"/>
    </source>
</evidence>
<dbReference type="Proteomes" id="UP000324222">
    <property type="component" value="Unassembled WGS sequence"/>
</dbReference>
<evidence type="ECO:0000256" key="1">
    <source>
        <dbReference type="SAM" id="MobiDB-lite"/>
    </source>
</evidence>
<evidence type="ECO:0000313" key="2">
    <source>
        <dbReference type="EMBL" id="MPC33773.1"/>
    </source>
</evidence>
<protein>
    <submittedName>
        <fullName evidence="2">Uncharacterized protein</fullName>
    </submittedName>
</protein>